<gene>
    <name evidence="2" type="ORF">G7Y85_04230</name>
</gene>
<feature type="transmembrane region" description="Helical" evidence="1">
    <location>
        <begin position="71"/>
        <end position="89"/>
    </location>
</feature>
<keyword evidence="3" id="KW-1185">Reference proteome</keyword>
<sequence length="175" mass="17976">MTDPSATASTPPAGPTPLLALGMTVSVIPLIGGYIALCGVLGNHEFYTGFLFLLCWTGFEQGKLAKLPHSALGSAFGLALGLALKLLVGGPLGTAGGYLFGLLALSVVYLHILGRGSLLINFSCMTFLATITIPHVQMHGDFAGMTIALLIGIAYFGTILGTIEKISARRVAAGA</sequence>
<name>A0A6M2BNQ0_9GAMM</name>
<protein>
    <recommendedName>
        <fullName evidence="4">DUF1097 domain-containing protein</fullName>
    </recommendedName>
</protein>
<evidence type="ECO:0008006" key="4">
    <source>
        <dbReference type="Google" id="ProtNLM"/>
    </source>
</evidence>
<feature type="transmembrane region" description="Helical" evidence="1">
    <location>
        <begin position="118"/>
        <end position="136"/>
    </location>
</feature>
<keyword evidence="1" id="KW-0812">Transmembrane</keyword>
<evidence type="ECO:0000256" key="1">
    <source>
        <dbReference type="SAM" id="Phobius"/>
    </source>
</evidence>
<evidence type="ECO:0000313" key="3">
    <source>
        <dbReference type="Proteomes" id="UP000472676"/>
    </source>
</evidence>
<feature type="transmembrane region" description="Helical" evidence="1">
    <location>
        <begin position="142"/>
        <end position="163"/>
    </location>
</feature>
<keyword evidence="1" id="KW-1133">Transmembrane helix</keyword>
<keyword evidence="1" id="KW-0472">Membrane</keyword>
<proteinExistence type="predicted"/>
<organism evidence="2 3">
    <name type="scientific">Solimonas terrae</name>
    <dbReference type="NCBI Taxonomy" id="1396819"/>
    <lineage>
        <taxon>Bacteria</taxon>
        <taxon>Pseudomonadati</taxon>
        <taxon>Pseudomonadota</taxon>
        <taxon>Gammaproteobacteria</taxon>
        <taxon>Nevskiales</taxon>
        <taxon>Nevskiaceae</taxon>
        <taxon>Solimonas</taxon>
    </lineage>
</organism>
<comment type="caution">
    <text evidence="2">The sequence shown here is derived from an EMBL/GenBank/DDBJ whole genome shotgun (WGS) entry which is preliminary data.</text>
</comment>
<dbReference type="Proteomes" id="UP000472676">
    <property type="component" value="Unassembled WGS sequence"/>
</dbReference>
<feature type="transmembrane region" description="Helical" evidence="1">
    <location>
        <begin position="20"/>
        <end position="42"/>
    </location>
</feature>
<evidence type="ECO:0000313" key="2">
    <source>
        <dbReference type="EMBL" id="NGY03960.1"/>
    </source>
</evidence>
<dbReference type="AlphaFoldDB" id="A0A6M2BNQ0"/>
<reference evidence="2 3" key="1">
    <citation type="journal article" date="2014" name="Int. J. Syst. Evol. Microbiol.">
        <title>Solimonas terrae sp. nov., isolated from soil.</title>
        <authorList>
            <person name="Kim S.J."/>
            <person name="Moon J.Y."/>
            <person name="Weon H.Y."/>
            <person name="Ahn J.H."/>
            <person name="Chen W.M."/>
            <person name="Kwon S.W."/>
        </authorList>
    </citation>
    <scope>NUCLEOTIDE SEQUENCE [LARGE SCALE GENOMIC DNA]</scope>
    <source>
        <strain evidence="2 3">KIS83-12</strain>
    </source>
</reference>
<feature type="transmembrane region" description="Helical" evidence="1">
    <location>
        <begin position="95"/>
        <end position="113"/>
    </location>
</feature>
<dbReference type="EMBL" id="JAAMOW010000002">
    <property type="protein sequence ID" value="NGY03960.1"/>
    <property type="molecule type" value="Genomic_DNA"/>
</dbReference>
<accession>A0A6M2BNQ0</accession>
<dbReference type="RefSeq" id="WP_166252293.1">
    <property type="nucleotide sequence ID" value="NZ_JAAMOW010000002.1"/>
</dbReference>